<dbReference type="AlphaFoldDB" id="A0A0F9B524"/>
<dbReference type="EMBL" id="LAZR01042701">
    <property type="protein sequence ID" value="KKL08887.1"/>
    <property type="molecule type" value="Genomic_DNA"/>
</dbReference>
<reference evidence="1" key="1">
    <citation type="journal article" date="2015" name="Nature">
        <title>Complex archaea that bridge the gap between prokaryotes and eukaryotes.</title>
        <authorList>
            <person name="Spang A."/>
            <person name="Saw J.H."/>
            <person name="Jorgensen S.L."/>
            <person name="Zaremba-Niedzwiedzka K."/>
            <person name="Martijn J."/>
            <person name="Lind A.E."/>
            <person name="van Eijk R."/>
            <person name="Schleper C."/>
            <person name="Guy L."/>
            <person name="Ettema T.J."/>
        </authorList>
    </citation>
    <scope>NUCLEOTIDE SEQUENCE</scope>
</reference>
<protein>
    <submittedName>
        <fullName evidence="1">Uncharacterized protein</fullName>
    </submittedName>
</protein>
<accession>A0A0F9B524</accession>
<comment type="caution">
    <text evidence="1">The sequence shown here is derived from an EMBL/GenBank/DDBJ whole genome shotgun (WGS) entry which is preliminary data.</text>
</comment>
<proteinExistence type="predicted"/>
<gene>
    <name evidence="1" type="ORF">LCGC14_2571340</name>
</gene>
<name>A0A0F9B524_9ZZZZ</name>
<sequence length="82" mass="9509">MIRQEFLAMVVASPLIALFGNHKQIKTMYSCQITDLDKAVKAINESVYFIDGYGRIWWGRYHYDETTVFSTVGCKSYDSTVW</sequence>
<evidence type="ECO:0000313" key="1">
    <source>
        <dbReference type="EMBL" id="KKL08887.1"/>
    </source>
</evidence>
<organism evidence="1">
    <name type="scientific">marine sediment metagenome</name>
    <dbReference type="NCBI Taxonomy" id="412755"/>
    <lineage>
        <taxon>unclassified sequences</taxon>
        <taxon>metagenomes</taxon>
        <taxon>ecological metagenomes</taxon>
    </lineage>
</organism>